<dbReference type="PROSITE" id="PS51198">
    <property type="entry name" value="UVRD_HELICASE_ATP_BIND"/>
    <property type="match status" value="1"/>
</dbReference>
<dbReference type="RefSeq" id="WP_255228527.1">
    <property type="nucleotide sequence ID" value="NZ_JAJEKE010000017.1"/>
</dbReference>
<evidence type="ECO:0000256" key="1">
    <source>
        <dbReference type="ARBA" id="ARBA00009922"/>
    </source>
</evidence>
<sequence>MKTNLEKLNDEQLEAVKHYKGPCLVIAGPGTGKTTVITHRVMYLVKHNRVEAGKILVVTFTKAAAKEMEERFCKLPGYSKEYNGVTFGTFHSIFFRILRRYKNYRLEDLLDEKEKYMIIKSIIKSSGYSFFEDEQVIEAIISEMSYIQNTLMDIDDYKPDSIDRNEFKSIARQYESYKHNNGKYDYDDMLTHCYHMLVNSTQVLKSVREKFGYILIDEFQDINKVQFETMKIMASPLNNIFIVGDDDQSIYRFRGADPGIMFEFSRAYRASAQITLKYNYRSSKAIINSAMSLINNNKKRYQKSFQTTKDMGIYPSVVRVEDFEEEAKIIREKIASRVKQGGNYSEFAVIYRTNLQSRAIIDAFIAGNIPFISYDGLVSVYNHWIFTDILCYFKAALGIEKNNSILRIMNKPNRYIARAVIENALNKDGDLIDNIIKSDTLNDLQIRNLYELKDSLLRIKDMPPGKAVRYIRNFAGYEEYIRDYAYVKSIELKLFKEILEEITSSAEGFTNILDYIEHIRKIAESVRSKYRDNKKSNSVALMTMHKAKGLEFDRVFISGAVDGIVPYYREAAISSADLEDERRLFYVAMTRARNELSIFVPKHRFSQKTSTSRFIEEIDAWLKDYKCNIKSGDIIHHKHFGDGTVREINKTSEGCRIIVDFKGTIKKLSLDVLVKNQIIRLN</sequence>
<dbReference type="CDD" id="cd18807">
    <property type="entry name" value="SF1_C_UvrD"/>
    <property type="match status" value="1"/>
</dbReference>
<dbReference type="Pfam" id="PF00580">
    <property type="entry name" value="UvrD-helicase"/>
    <property type="match status" value="1"/>
</dbReference>
<evidence type="ECO:0000256" key="7">
    <source>
        <dbReference type="ARBA" id="ARBA00023235"/>
    </source>
</evidence>
<keyword evidence="5 11" id="KW-0067">ATP-binding</keyword>
<feature type="domain" description="UvrD-like helicase C-terminal" evidence="13">
    <location>
        <begin position="284"/>
        <end position="549"/>
    </location>
</feature>
<evidence type="ECO:0000256" key="10">
    <source>
        <dbReference type="ARBA" id="ARBA00048988"/>
    </source>
</evidence>
<reference evidence="14 15" key="1">
    <citation type="submission" date="2021-10" db="EMBL/GenBank/DDBJ databases">
        <title>Lutispora strain m25 sp. nov., a thermophilic, non-spore-forming bacterium isolated from a lab-scale methanogenic bioreactor digesting anaerobic sludge.</title>
        <authorList>
            <person name="El Houari A."/>
            <person name="Mcdonald J."/>
        </authorList>
    </citation>
    <scope>NUCLEOTIDE SEQUENCE [LARGE SCALE GENOMIC DNA]</scope>
    <source>
        <strain evidence="15">m25</strain>
    </source>
</reference>
<evidence type="ECO:0000256" key="3">
    <source>
        <dbReference type="ARBA" id="ARBA00022801"/>
    </source>
</evidence>
<comment type="similarity">
    <text evidence="1">Belongs to the helicase family. UvrD subfamily.</text>
</comment>
<evidence type="ECO:0000256" key="9">
    <source>
        <dbReference type="ARBA" id="ARBA00034808"/>
    </source>
</evidence>
<dbReference type="InterPro" id="IPR013986">
    <property type="entry name" value="DExx_box_DNA_helicase_dom_sf"/>
</dbReference>
<dbReference type="InterPro" id="IPR014016">
    <property type="entry name" value="UvrD-like_ATP-bd"/>
</dbReference>
<comment type="catalytic activity">
    <reaction evidence="10">
        <text>ATP + H2O = ADP + phosphate + H(+)</text>
        <dbReference type="Rhea" id="RHEA:13065"/>
        <dbReference type="ChEBI" id="CHEBI:15377"/>
        <dbReference type="ChEBI" id="CHEBI:15378"/>
        <dbReference type="ChEBI" id="CHEBI:30616"/>
        <dbReference type="ChEBI" id="CHEBI:43474"/>
        <dbReference type="ChEBI" id="CHEBI:456216"/>
        <dbReference type="EC" id="5.6.2.4"/>
    </reaction>
</comment>
<dbReference type="Proteomes" id="UP001651880">
    <property type="component" value="Unassembled WGS sequence"/>
</dbReference>
<dbReference type="EMBL" id="JAJEKE010000017">
    <property type="protein sequence ID" value="MCQ1531005.1"/>
    <property type="molecule type" value="Genomic_DNA"/>
</dbReference>
<gene>
    <name evidence="14" type="ORF">LJD61_15855</name>
</gene>
<evidence type="ECO:0000313" key="15">
    <source>
        <dbReference type="Proteomes" id="UP001651880"/>
    </source>
</evidence>
<organism evidence="14 15">
    <name type="scientific">Lutispora saccharofermentans</name>
    <dbReference type="NCBI Taxonomy" id="3024236"/>
    <lineage>
        <taxon>Bacteria</taxon>
        <taxon>Bacillati</taxon>
        <taxon>Bacillota</taxon>
        <taxon>Clostridia</taxon>
        <taxon>Lutisporales</taxon>
        <taxon>Lutisporaceae</taxon>
        <taxon>Lutispora</taxon>
    </lineage>
</organism>
<dbReference type="Gene3D" id="3.40.50.300">
    <property type="entry name" value="P-loop containing nucleotide triphosphate hydrolases"/>
    <property type="match status" value="2"/>
</dbReference>
<keyword evidence="6" id="KW-0238">DNA-binding</keyword>
<keyword evidence="15" id="KW-1185">Reference proteome</keyword>
<dbReference type="Gene3D" id="1.10.486.10">
    <property type="entry name" value="PCRA, domain 4"/>
    <property type="match status" value="1"/>
</dbReference>
<evidence type="ECO:0000313" key="14">
    <source>
        <dbReference type="EMBL" id="MCQ1531005.1"/>
    </source>
</evidence>
<evidence type="ECO:0000256" key="5">
    <source>
        <dbReference type="ARBA" id="ARBA00022840"/>
    </source>
</evidence>
<proteinExistence type="inferred from homology"/>
<keyword evidence="2 11" id="KW-0547">Nucleotide-binding</keyword>
<dbReference type="InterPro" id="IPR014017">
    <property type="entry name" value="DNA_helicase_UvrD-like_C"/>
</dbReference>
<name>A0ABT1NIA1_9FIRM</name>
<dbReference type="GO" id="GO:0004386">
    <property type="term" value="F:helicase activity"/>
    <property type="evidence" value="ECO:0007669"/>
    <property type="project" value="UniProtKB-KW"/>
</dbReference>
<dbReference type="SUPFAM" id="SSF52540">
    <property type="entry name" value="P-loop containing nucleoside triphosphate hydrolases"/>
    <property type="match status" value="1"/>
</dbReference>
<comment type="catalytic activity">
    <reaction evidence="8">
        <text>Couples ATP hydrolysis with the unwinding of duplex DNA by translocating in the 3'-5' direction.</text>
        <dbReference type="EC" id="5.6.2.4"/>
    </reaction>
</comment>
<dbReference type="InterPro" id="IPR000212">
    <property type="entry name" value="DNA_helicase_UvrD/REP"/>
</dbReference>
<keyword evidence="3 11" id="KW-0378">Hydrolase</keyword>
<feature type="binding site" evidence="11">
    <location>
        <begin position="27"/>
        <end position="34"/>
    </location>
    <ligand>
        <name>ATP</name>
        <dbReference type="ChEBI" id="CHEBI:30616"/>
    </ligand>
</feature>
<protein>
    <recommendedName>
        <fullName evidence="9">DNA 3'-5' helicase</fullName>
        <ecNumber evidence="9">5.6.2.4</ecNumber>
    </recommendedName>
</protein>
<keyword evidence="4 11" id="KW-0347">Helicase</keyword>
<evidence type="ECO:0000256" key="4">
    <source>
        <dbReference type="ARBA" id="ARBA00022806"/>
    </source>
</evidence>
<dbReference type="CDD" id="cd17932">
    <property type="entry name" value="DEXQc_UvrD"/>
    <property type="match status" value="1"/>
</dbReference>
<feature type="domain" description="UvrD-like helicase ATP-binding" evidence="12">
    <location>
        <begin position="6"/>
        <end position="283"/>
    </location>
</feature>
<dbReference type="Gene3D" id="1.10.10.160">
    <property type="match status" value="1"/>
</dbReference>
<comment type="caution">
    <text evidence="14">The sequence shown here is derived from an EMBL/GenBank/DDBJ whole genome shotgun (WGS) entry which is preliminary data.</text>
</comment>
<dbReference type="Pfam" id="PF13361">
    <property type="entry name" value="UvrD_C"/>
    <property type="match status" value="1"/>
</dbReference>
<dbReference type="PANTHER" id="PTHR11070">
    <property type="entry name" value="UVRD / RECB / PCRA DNA HELICASE FAMILY MEMBER"/>
    <property type="match status" value="1"/>
</dbReference>
<dbReference type="EC" id="5.6.2.4" evidence="9"/>
<evidence type="ECO:0000259" key="13">
    <source>
        <dbReference type="PROSITE" id="PS51217"/>
    </source>
</evidence>
<accession>A0ABT1NIA1</accession>
<dbReference type="PROSITE" id="PS51217">
    <property type="entry name" value="UVRD_HELICASE_CTER"/>
    <property type="match status" value="1"/>
</dbReference>
<keyword evidence="7" id="KW-0413">Isomerase</keyword>
<dbReference type="PANTHER" id="PTHR11070:SF2">
    <property type="entry name" value="ATP-DEPENDENT DNA HELICASE SRS2"/>
    <property type="match status" value="1"/>
</dbReference>
<evidence type="ECO:0000256" key="8">
    <source>
        <dbReference type="ARBA" id="ARBA00034617"/>
    </source>
</evidence>
<evidence type="ECO:0000259" key="12">
    <source>
        <dbReference type="PROSITE" id="PS51198"/>
    </source>
</evidence>
<dbReference type="InterPro" id="IPR027417">
    <property type="entry name" value="P-loop_NTPase"/>
</dbReference>
<evidence type="ECO:0000256" key="2">
    <source>
        <dbReference type="ARBA" id="ARBA00022741"/>
    </source>
</evidence>
<evidence type="ECO:0000256" key="11">
    <source>
        <dbReference type="PROSITE-ProRule" id="PRU00560"/>
    </source>
</evidence>
<evidence type="ECO:0000256" key="6">
    <source>
        <dbReference type="ARBA" id="ARBA00023125"/>
    </source>
</evidence>